<reference evidence="7 8" key="1">
    <citation type="submission" date="2019-11" db="EMBL/GenBank/DDBJ databases">
        <title>Pseudodesulfovibrio alkaliphilus, sp. nov., an alkaliphilic sulfate-reducing bacteria from mud volcano of Taman peninsula, Russia.</title>
        <authorList>
            <person name="Frolova A."/>
            <person name="Merkel A.Y."/>
            <person name="Slobodkin A.I."/>
        </authorList>
    </citation>
    <scope>NUCLEOTIDE SEQUENCE [LARGE SCALE GENOMIC DNA]</scope>
    <source>
        <strain evidence="7 8">F-1</strain>
    </source>
</reference>
<dbReference type="GO" id="GO:0000976">
    <property type="term" value="F:transcription cis-regulatory region binding"/>
    <property type="evidence" value="ECO:0007669"/>
    <property type="project" value="TreeGrafter"/>
</dbReference>
<dbReference type="PROSITE" id="PS50977">
    <property type="entry name" value="HTH_TETR_2"/>
    <property type="match status" value="1"/>
</dbReference>
<dbReference type="FunFam" id="1.10.10.60:FF:000141">
    <property type="entry name" value="TetR family transcriptional regulator"/>
    <property type="match status" value="1"/>
</dbReference>
<proteinExistence type="predicted"/>
<dbReference type="Pfam" id="PF00440">
    <property type="entry name" value="TetR_N"/>
    <property type="match status" value="1"/>
</dbReference>
<dbReference type="InterPro" id="IPR036271">
    <property type="entry name" value="Tet_transcr_reg_TetR-rel_C_sf"/>
</dbReference>
<dbReference type="InterPro" id="IPR050109">
    <property type="entry name" value="HTH-type_TetR-like_transc_reg"/>
</dbReference>
<dbReference type="PANTHER" id="PTHR30055:SF226">
    <property type="entry name" value="HTH-TYPE TRANSCRIPTIONAL REGULATOR PKSA"/>
    <property type="match status" value="1"/>
</dbReference>
<dbReference type="Gene3D" id="1.10.357.10">
    <property type="entry name" value="Tetracycline Repressor, domain 2"/>
    <property type="match status" value="1"/>
</dbReference>
<keyword evidence="8" id="KW-1185">Reference proteome</keyword>
<dbReference type="InterPro" id="IPR001647">
    <property type="entry name" value="HTH_TetR"/>
</dbReference>
<keyword evidence="2 4" id="KW-0238">DNA-binding</keyword>
<dbReference type="SUPFAM" id="SSF46689">
    <property type="entry name" value="Homeodomain-like"/>
    <property type="match status" value="1"/>
</dbReference>
<evidence type="ECO:0000256" key="1">
    <source>
        <dbReference type="ARBA" id="ARBA00023015"/>
    </source>
</evidence>
<evidence type="ECO:0000256" key="4">
    <source>
        <dbReference type="PROSITE-ProRule" id="PRU00335"/>
    </source>
</evidence>
<keyword evidence="3" id="KW-0804">Transcription</keyword>
<comment type="caution">
    <text evidence="7">The sequence shown here is derived from an EMBL/GenBank/DDBJ whole genome shotgun (WGS) entry which is preliminary data.</text>
</comment>
<evidence type="ECO:0000313" key="7">
    <source>
        <dbReference type="EMBL" id="MUM78542.1"/>
    </source>
</evidence>
<dbReference type="SUPFAM" id="SSF48498">
    <property type="entry name" value="Tetracyclin repressor-like, C-terminal domain"/>
    <property type="match status" value="1"/>
</dbReference>
<dbReference type="AlphaFoldDB" id="A0A7K1KRJ1"/>
<dbReference type="PANTHER" id="PTHR30055">
    <property type="entry name" value="HTH-TYPE TRANSCRIPTIONAL REGULATOR RUTR"/>
    <property type="match status" value="1"/>
</dbReference>
<keyword evidence="1" id="KW-0805">Transcription regulation</keyword>
<evidence type="ECO:0000313" key="8">
    <source>
        <dbReference type="Proteomes" id="UP000461162"/>
    </source>
</evidence>
<accession>A0A7K1KRJ1</accession>
<gene>
    <name evidence="7" type="ORF">GKC30_12935</name>
</gene>
<feature type="region of interest" description="Disordered" evidence="5">
    <location>
        <begin position="1"/>
        <end position="20"/>
    </location>
</feature>
<dbReference type="Gene3D" id="1.10.10.60">
    <property type="entry name" value="Homeodomain-like"/>
    <property type="match status" value="1"/>
</dbReference>
<dbReference type="EMBL" id="WODC01000009">
    <property type="protein sequence ID" value="MUM78542.1"/>
    <property type="molecule type" value="Genomic_DNA"/>
</dbReference>
<dbReference type="GO" id="GO:0003700">
    <property type="term" value="F:DNA-binding transcription factor activity"/>
    <property type="evidence" value="ECO:0007669"/>
    <property type="project" value="TreeGrafter"/>
</dbReference>
<evidence type="ECO:0000256" key="5">
    <source>
        <dbReference type="SAM" id="MobiDB-lite"/>
    </source>
</evidence>
<organism evidence="7 8">
    <name type="scientific">Pseudodesulfovibrio alkaliphilus</name>
    <dbReference type="NCBI Taxonomy" id="2661613"/>
    <lineage>
        <taxon>Bacteria</taxon>
        <taxon>Pseudomonadati</taxon>
        <taxon>Thermodesulfobacteriota</taxon>
        <taxon>Desulfovibrionia</taxon>
        <taxon>Desulfovibrionales</taxon>
        <taxon>Desulfovibrionaceae</taxon>
    </lineage>
</organism>
<dbReference type="RefSeq" id="WP_155935374.1">
    <property type="nucleotide sequence ID" value="NZ_WODC01000009.1"/>
</dbReference>
<evidence type="ECO:0000259" key="6">
    <source>
        <dbReference type="PROSITE" id="PS50977"/>
    </source>
</evidence>
<evidence type="ECO:0000256" key="2">
    <source>
        <dbReference type="ARBA" id="ARBA00023125"/>
    </source>
</evidence>
<name>A0A7K1KRJ1_9BACT</name>
<dbReference type="PRINTS" id="PR00455">
    <property type="entry name" value="HTHTETR"/>
</dbReference>
<dbReference type="Proteomes" id="UP000461162">
    <property type="component" value="Unassembled WGS sequence"/>
</dbReference>
<evidence type="ECO:0000256" key="3">
    <source>
        <dbReference type="ARBA" id="ARBA00023163"/>
    </source>
</evidence>
<dbReference type="InterPro" id="IPR009057">
    <property type="entry name" value="Homeodomain-like_sf"/>
</dbReference>
<feature type="DNA-binding region" description="H-T-H motif" evidence="4">
    <location>
        <begin position="44"/>
        <end position="63"/>
    </location>
</feature>
<protein>
    <submittedName>
        <fullName evidence="7">TetR family transcriptional regulator</fullName>
    </submittedName>
</protein>
<sequence>MSESRKSGRGPGRPANPAKRIKRRKAILAQAVRHFANDGFDRTDIETIAKAAGCSKGTVYNHFACKQALFRESVDYVMDGLIKSVDSSTTDNDTVSSLGLAIRAFLRYFNENPEYIELLIQERAVFKDRNSPSYHEYVGRHRQEHLGKFIQLMDQGVFRKRPVERLFDMIGDMLYGTIFTNYFAKRTICLEEQAKEITDLLLNGLLTPEAKVP</sequence>
<feature type="domain" description="HTH tetR-type" evidence="6">
    <location>
        <begin position="21"/>
        <end position="81"/>
    </location>
</feature>